<feature type="chain" id="PRO_5016128340" evidence="1">
    <location>
        <begin position="21"/>
        <end position="61"/>
    </location>
</feature>
<feature type="signal peptide" evidence="1">
    <location>
        <begin position="1"/>
        <end position="20"/>
    </location>
</feature>
<dbReference type="Proteomes" id="UP000246464">
    <property type="component" value="Chromosome 14"/>
</dbReference>
<keyword evidence="1" id="KW-0732">Signal</keyword>
<evidence type="ECO:0000256" key="1">
    <source>
        <dbReference type="SAM" id="SignalP"/>
    </source>
</evidence>
<organism evidence="2 3">
    <name type="scientific">Scophthalmus maximus</name>
    <name type="common">Turbot</name>
    <name type="synonym">Psetta maxima</name>
    <dbReference type="NCBI Taxonomy" id="52904"/>
    <lineage>
        <taxon>Eukaryota</taxon>
        <taxon>Metazoa</taxon>
        <taxon>Chordata</taxon>
        <taxon>Craniata</taxon>
        <taxon>Vertebrata</taxon>
        <taxon>Euteleostomi</taxon>
        <taxon>Actinopterygii</taxon>
        <taxon>Neopterygii</taxon>
        <taxon>Teleostei</taxon>
        <taxon>Neoteleostei</taxon>
        <taxon>Acanthomorphata</taxon>
        <taxon>Carangaria</taxon>
        <taxon>Pleuronectiformes</taxon>
        <taxon>Pleuronectoidei</taxon>
        <taxon>Scophthalmidae</taxon>
        <taxon>Scophthalmus</taxon>
    </lineage>
</organism>
<accession>A0A2U9CD49</accession>
<protein>
    <submittedName>
        <fullName evidence="2">Uncharacterized protein</fullName>
    </submittedName>
</protein>
<reference evidence="2 3" key="1">
    <citation type="submission" date="2017-12" db="EMBL/GenBank/DDBJ databases">
        <title>Integrating genomic resources of turbot (Scophthalmus maximus) in depth evaluation of genetic and physical mapping variation across individuals.</title>
        <authorList>
            <person name="Martinez P."/>
        </authorList>
    </citation>
    <scope>NUCLEOTIDE SEQUENCE [LARGE SCALE GENOMIC DNA]</scope>
</reference>
<proteinExistence type="predicted"/>
<evidence type="ECO:0000313" key="2">
    <source>
        <dbReference type="EMBL" id="AWP13619.1"/>
    </source>
</evidence>
<dbReference type="EMBL" id="CP026256">
    <property type="protein sequence ID" value="AWP13619.1"/>
    <property type="molecule type" value="Genomic_DNA"/>
</dbReference>
<sequence length="61" mass="7115">MLTLVLGWTALLSGFRPAAPFVSASKANPERRVQRENWDHKESWDILEKRSQKEIPRLPTR</sequence>
<evidence type="ECO:0000313" key="3">
    <source>
        <dbReference type="Proteomes" id="UP000246464"/>
    </source>
</evidence>
<gene>
    <name evidence="2" type="ORF">SMAX5B_010239</name>
</gene>
<name>A0A2U9CD49_SCOMX</name>
<keyword evidence="3" id="KW-1185">Reference proteome</keyword>
<dbReference type="AlphaFoldDB" id="A0A2U9CD49"/>